<evidence type="ECO:0000256" key="2">
    <source>
        <dbReference type="PROSITE-ProRule" id="PRU00283"/>
    </source>
</evidence>
<evidence type="ECO:0000256" key="3">
    <source>
        <dbReference type="SAM" id="SignalP"/>
    </source>
</evidence>
<dbReference type="AlphaFoldDB" id="A0A2P6RGW3"/>
<dbReference type="Pfam" id="PF00225">
    <property type="entry name" value="Kinesin"/>
    <property type="match status" value="1"/>
</dbReference>
<keyword evidence="6" id="KW-1185">Reference proteome</keyword>
<dbReference type="GO" id="GO:0005524">
    <property type="term" value="F:ATP binding"/>
    <property type="evidence" value="ECO:0007669"/>
    <property type="project" value="InterPro"/>
</dbReference>
<dbReference type="InterPro" id="IPR036961">
    <property type="entry name" value="Kinesin_motor_dom_sf"/>
</dbReference>
<evidence type="ECO:0000259" key="4">
    <source>
        <dbReference type="PROSITE" id="PS50067"/>
    </source>
</evidence>
<evidence type="ECO:0000256" key="1">
    <source>
        <dbReference type="ARBA" id="ARBA00023175"/>
    </source>
</evidence>
<evidence type="ECO:0000313" key="6">
    <source>
        <dbReference type="Proteomes" id="UP000238479"/>
    </source>
</evidence>
<feature type="domain" description="Kinesin motor" evidence="4">
    <location>
        <begin position="6"/>
        <end position="87"/>
    </location>
</feature>
<comment type="caution">
    <text evidence="2">Lacks conserved residue(s) required for the propagation of feature annotation.</text>
</comment>
<dbReference type="EMBL" id="PDCK01000041">
    <property type="protein sequence ID" value="PRQ45668.1"/>
    <property type="molecule type" value="Genomic_DNA"/>
</dbReference>
<dbReference type="GO" id="GO:0007018">
    <property type="term" value="P:microtubule-based movement"/>
    <property type="evidence" value="ECO:0007669"/>
    <property type="project" value="InterPro"/>
</dbReference>
<dbReference type="InterPro" id="IPR027640">
    <property type="entry name" value="Kinesin-like_fam"/>
</dbReference>
<sequence length="87" mass="9427">MNSLECVWVAVNIRLLITSELLVGCTDCISVLPAEPQVQIGTHTFTYDYVYGSSALSSSSVYNDCVAPLVDALFHGYNATVLAYGQF</sequence>
<keyword evidence="3" id="KW-0732">Signal</keyword>
<gene>
    <name evidence="5" type="ORF">RchiOBHm_Chr3g0494071</name>
</gene>
<dbReference type="GO" id="GO:0051231">
    <property type="term" value="P:spindle elongation"/>
    <property type="evidence" value="ECO:0007669"/>
    <property type="project" value="TreeGrafter"/>
</dbReference>
<feature type="signal peptide" evidence="3">
    <location>
        <begin position="1"/>
        <end position="28"/>
    </location>
</feature>
<dbReference type="Gramene" id="PRQ45668">
    <property type="protein sequence ID" value="PRQ45668"/>
    <property type="gene ID" value="RchiOBHm_Chr3g0494071"/>
</dbReference>
<feature type="chain" id="PRO_5015156206" evidence="3">
    <location>
        <begin position="29"/>
        <end position="87"/>
    </location>
</feature>
<dbReference type="PANTHER" id="PTHR47969:SF6">
    <property type="entry name" value="KINESIN-LIKE PROTEIN KIN-4C"/>
    <property type="match status" value="1"/>
</dbReference>
<reference evidence="5 6" key="1">
    <citation type="journal article" date="2018" name="Nat. Genet.">
        <title>The Rosa genome provides new insights in the design of modern roses.</title>
        <authorList>
            <person name="Bendahmane M."/>
        </authorList>
    </citation>
    <scope>NUCLEOTIDE SEQUENCE [LARGE SCALE GENOMIC DNA]</scope>
    <source>
        <strain evidence="6">cv. Old Blush</strain>
    </source>
</reference>
<dbReference type="Gene3D" id="3.40.850.10">
    <property type="entry name" value="Kinesin motor domain"/>
    <property type="match status" value="1"/>
</dbReference>
<dbReference type="EC" id="3.6.4.4" evidence="5"/>
<dbReference type="GO" id="GO:0008017">
    <property type="term" value="F:microtubule binding"/>
    <property type="evidence" value="ECO:0007669"/>
    <property type="project" value="InterPro"/>
</dbReference>
<dbReference type="PROSITE" id="PS50067">
    <property type="entry name" value="KINESIN_MOTOR_2"/>
    <property type="match status" value="1"/>
</dbReference>
<keyword evidence="5" id="KW-0378">Hydrolase</keyword>
<dbReference type="InterPro" id="IPR027417">
    <property type="entry name" value="P-loop_NTPase"/>
</dbReference>
<protein>
    <submittedName>
        <fullName evidence="5">Putative plus-end-directed kinesin ATPase</fullName>
        <ecNumber evidence="5">3.6.4.4</ecNumber>
    </submittedName>
</protein>
<comment type="caution">
    <text evidence="5">The sequence shown here is derived from an EMBL/GenBank/DDBJ whole genome shotgun (WGS) entry which is preliminary data.</text>
</comment>
<dbReference type="STRING" id="74649.A0A2P6RGW3"/>
<dbReference type="Proteomes" id="UP000238479">
    <property type="component" value="Chromosome 3"/>
</dbReference>
<dbReference type="SUPFAM" id="SSF52540">
    <property type="entry name" value="P-loop containing nucleoside triphosphate hydrolases"/>
    <property type="match status" value="1"/>
</dbReference>
<dbReference type="InterPro" id="IPR001752">
    <property type="entry name" value="Kinesin_motor_dom"/>
</dbReference>
<dbReference type="GO" id="GO:0007052">
    <property type="term" value="P:mitotic spindle organization"/>
    <property type="evidence" value="ECO:0007669"/>
    <property type="project" value="TreeGrafter"/>
</dbReference>
<dbReference type="GO" id="GO:0005875">
    <property type="term" value="C:microtubule associated complex"/>
    <property type="evidence" value="ECO:0007669"/>
    <property type="project" value="TreeGrafter"/>
</dbReference>
<proteinExistence type="inferred from homology"/>
<dbReference type="PANTHER" id="PTHR47969">
    <property type="entry name" value="CHROMOSOME-ASSOCIATED KINESIN KIF4A-RELATED"/>
    <property type="match status" value="1"/>
</dbReference>
<accession>A0A2P6RGW3</accession>
<comment type="similarity">
    <text evidence="2">Belongs to the TRAFAC class myosin-kinesin ATPase superfamily. Kinesin family.</text>
</comment>
<organism evidence="5 6">
    <name type="scientific">Rosa chinensis</name>
    <name type="common">China rose</name>
    <dbReference type="NCBI Taxonomy" id="74649"/>
    <lineage>
        <taxon>Eukaryota</taxon>
        <taxon>Viridiplantae</taxon>
        <taxon>Streptophyta</taxon>
        <taxon>Embryophyta</taxon>
        <taxon>Tracheophyta</taxon>
        <taxon>Spermatophyta</taxon>
        <taxon>Magnoliopsida</taxon>
        <taxon>eudicotyledons</taxon>
        <taxon>Gunneridae</taxon>
        <taxon>Pentapetalae</taxon>
        <taxon>rosids</taxon>
        <taxon>fabids</taxon>
        <taxon>Rosales</taxon>
        <taxon>Rosaceae</taxon>
        <taxon>Rosoideae</taxon>
        <taxon>Rosoideae incertae sedis</taxon>
        <taxon>Rosa</taxon>
    </lineage>
</organism>
<dbReference type="GO" id="GO:0016787">
    <property type="term" value="F:hydrolase activity"/>
    <property type="evidence" value="ECO:0007669"/>
    <property type="project" value="UniProtKB-KW"/>
</dbReference>
<name>A0A2P6RGW3_ROSCH</name>
<dbReference type="GO" id="GO:0003777">
    <property type="term" value="F:microtubule motor activity"/>
    <property type="evidence" value="ECO:0007669"/>
    <property type="project" value="InterPro"/>
</dbReference>
<keyword evidence="1" id="KW-0505">Motor protein</keyword>
<evidence type="ECO:0000313" key="5">
    <source>
        <dbReference type="EMBL" id="PRQ45668.1"/>
    </source>
</evidence>